<proteinExistence type="predicted"/>
<evidence type="ECO:0000313" key="2">
    <source>
        <dbReference type="Proteomes" id="UP001162156"/>
    </source>
</evidence>
<dbReference type="EMBL" id="JANEYF010003363">
    <property type="protein sequence ID" value="KAJ8936941.1"/>
    <property type="molecule type" value="Genomic_DNA"/>
</dbReference>
<accession>A0AAV8XDY5</accession>
<gene>
    <name evidence="1" type="ORF">NQ314_012122</name>
</gene>
<organism evidence="1 2">
    <name type="scientific">Rhamnusium bicolor</name>
    <dbReference type="NCBI Taxonomy" id="1586634"/>
    <lineage>
        <taxon>Eukaryota</taxon>
        <taxon>Metazoa</taxon>
        <taxon>Ecdysozoa</taxon>
        <taxon>Arthropoda</taxon>
        <taxon>Hexapoda</taxon>
        <taxon>Insecta</taxon>
        <taxon>Pterygota</taxon>
        <taxon>Neoptera</taxon>
        <taxon>Endopterygota</taxon>
        <taxon>Coleoptera</taxon>
        <taxon>Polyphaga</taxon>
        <taxon>Cucujiformia</taxon>
        <taxon>Chrysomeloidea</taxon>
        <taxon>Cerambycidae</taxon>
        <taxon>Lepturinae</taxon>
        <taxon>Rhagiini</taxon>
        <taxon>Rhamnusium</taxon>
    </lineage>
</organism>
<name>A0AAV8XDY5_9CUCU</name>
<comment type="caution">
    <text evidence="1">The sequence shown here is derived from an EMBL/GenBank/DDBJ whole genome shotgun (WGS) entry which is preliminary data.</text>
</comment>
<reference evidence="1" key="1">
    <citation type="journal article" date="2023" name="Insect Mol. Biol.">
        <title>Genome sequencing provides insights into the evolution of gene families encoding plant cell wall-degrading enzymes in longhorned beetles.</title>
        <authorList>
            <person name="Shin N.R."/>
            <person name="Okamura Y."/>
            <person name="Kirsch R."/>
            <person name="Pauchet Y."/>
        </authorList>
    </citation>
    <scope>NUCLEOTIDE SEQUENCE</scope>
    <source>
        <strain evidence="1">RBIC_L_NR</strain>
    </source>
</reference>
<keyword evidence="2" id="KW-1185">Reference proteome</keyword>
<evidence type="ECO:0000313" key="1">
    <source>
        <dbReference type="EMBL" id="KAJ8936941.1"/>
    </source>
</evidence>
<dbReference type="Proteomes" id="UP001162156">
    <property type="component" value="Unassembled WGS sequence"/>
</dbReference>
<protein>
    <submittedName>
        <fullName evidence="1">Uncharacterized protein</fullName>
    </submittedName>
</protein>
<sequence length="117" mass="13887">MTNYHWITNFLVSGHSFLSCDRDFAQIEERKTMCKCMVPKDLVEMIVNARNVQPFVVIMMQKEDLLDFKEASNVYLNTQKFNISKAQWIRIDQENPGKVRIRETLNEMEEWKVVNVV</sequence>
<dbReference type="AlphaFoldDB" id="A0AAV8XDY5"/>